<reference evidence="2 3" key="1">
    <citation type="submission" date="2023-10" db="EMBL/GenBank/DDBJ databases">
        <title>Chromosome-scale genome assembly provides insights into flower coloration mechanisms of Canna indica.</title>
        <authorList>
            <person name="Li C."/>
        </authorList>
    </citation>
    <scope>NUCLEOTIDE SEQUENCE [LARGE SCALE GENOMIC DNA]</scope>
    <source>
        <tissue evidence="2">Flower</tissue>
    </source>
</reference>
<evidence type="ECO:0000313" key="2">
    <source>
        <dbReference type="EMBL" id="WOL03914.1"/>
    </source>
</evidence>
<name>A0AAQ3QAS3_9LILI</name>
<evidence type="ECO:0000313" key="3">
    <source>
        <dbReference type="Proteomes" id="UP001327560"/>
    </source>
</evidence>
<dbReference type="AlphaFoldDB" id="A0AAQ3QAS3"/>
<gene>
    <name evidence="2" type="ORF">Cni_G12634</name>
</gene>
<organism evidence="2 3">
    <name type="scientific">Canna indica</name>
    <name type="common">Indian-shot</name>
    <dbReference type="NCBI Taxonomy" id="4628"/>
    <lineage>
        <taxon>Eukaryota</taxon>
        <taxon>Viridiplantae</taxon>
        <taxon>Streptophyta</taxon>
        <taxon>Embryophyta</taxon>
        <taxon>Tracheophyta</taxon>
        <taxon>Spermatophyta</taxon>
        <taxon>Magnoliopsida</taxon>
        <taxon>Liliopsida</taxon>
        <taxon>Zingiberales</taxon>
        <taxon>Cannaceae</taxon>
        <taxon>Canna</taxon>
    </lineage>
</organism>
<dbReference type="EMBL" id="CP136893">
    <property type="protein sequence ID" value="WOL03914.1"/>
    <property type="molecule type" value="Genomic_DNA"/>
</dbReference>
<proteinExistence type="predicted"/>
<feature type="region of interest" description="Disordered" evidence="1">
    <location>
        <begin position="1"/>
        <end position="30"/>
    </location>
</feature>
<protein>
    <submittedName>
        <fullName evidence="2">Uncharacterized protein</fullName>
    </submittedName>
</protein>
<accession>A0AAQ3QAS3</accession>
<sequence length="75" mass="7508">MGFCKGVRLSEPTAATTKGSRGTAAAGGPESLHASLSPAFFSLSAVSSHNEDKPLAPVKKAFAPPASTPCPPTVI</sequence>
<keyword evidence="3" id="KW-1185">Reference proteome</keyword>
<dbReference type="Proteomes" id="UP001327560">
    <property type="component" value="Chromosome 4"/>
</dbReference>
<evidence type="ECO:0000256" key="1">
    <source>
        <dbReference type="SAM" id="MobiDB-lite"/>
    </source>
</evidence>